<protein>
    <submittedName>
        <fullName evidence="1">Uncharacterized protein</fullName>
    </submittedName>
</protein>
<gene>
    <name evidence="1" type="ORF">AFUS01_LOCUS39660</name>
</gene>
<dbReference type="Proteomes" id="UP000708208">
    <property type="component" value="Unassembled WGS sequence"/>
</dbReference>
<sequence>MLLVLEFLDFGKVSL</sequence>
<proteinExistence type="predicted"/>
<feature type="non-terminal residue" evidence="1">
    <location>
        <position position="1"/>
    </location>
</feature>
<feature type="non-terminal residue" evidence="1">
    <location>
        <position position="15"/>
    </location>
</feature>
<evidence type="ECO:0000313" key="1">
    <source>
        <dbReference type="EMBL" id="CAG7829817.1"/>
    </source>
</evidence>
<keyword evidence="2" id="KW-1185">Reference proteome</keyword>
<evidence type="ECO:0000313" key="2">
    <source>
        <dbReference type="Proteomes" id="UP000708208"/>
    </source>
</evidence>
<organism evidence="1 2">
    <name type="scientific">Allacma fusca</name>
    <dbReference type="NCBI Taxonomy" id="39272"/>
    <lineage>
        <taxon>Eukaryota</taxon>
        <taxon>Metazoa</taxon>
        <taxon>Ecdysozoa</taxon>
        <taxon>Arthropoda</taxon>
        <taxon>Hexapoda</taxon>
        <taxon>Collembola</taxon>
        <taxon>Symphypleona</taxon>
        <taxon>Sminthuridae</taxon>
        <taxon>Allacma</taxon>
    </lineage>
</organism>
<accession>A0A8J2L7W7</accession>
<name>A0A8J2L7W7_9HEXA</name>
<reference evidence="1" key="1">
    <citation type="submission" date="2021-06" db="EMBL/GenBank/DDBJ databases">
        <authorList>
            <person name="Hodson N. C."/>
            <person name="Mongue J. A."/>
            <person name="Jaron S. K."/>
        </authorList>
    </citation>
    <scope>NUCLEOTIDE SEQUENCE</scope>
</reference>
<dbReference type="EMBL" id="CAJVCH010553086">
    <property type="protein sequence ID" value="CAG7829817.1"/>
    <property type="molecule type" value="Genomic_DNA"/>
</dbReference>
<comment type="caution">
    <text evidence="1">The sequence shown here is derived from an EMBL/GenBank/DDBJ whole genome shotgun (WGS) entry which is preliminary data.</text>
</comment>